<name>A0A388K8L7_CHABU</name>
<protein>
    <submittedName>
        <fullName evidence="2">Uncharacterized protein</fullName>
    </submittedName>
</protein>
<dbReference type="Gramene" id="GBG66414">
    <property type="protein sequence ID" value="GBG66414"/>
    <property type="gene ID" value="CBR_g61458"/>
</dbReference>
<dbReference type="Proteomes" id="UP000265515">
    <property type="component" value="Unassembled WGS sequence"/>
</dbReference>
<sequence>MSVIRDKITDTLPLGVYVTEGSMEFCGGQEKGARHEDQRESLTDIADSRQSSFTPLIAKMPEETRLKRGMMWRSWNTVTAIPYSVLSGPGIPTELSAASLADILRAGTLNNDADLEARAHAMDLDCFYRDDFQEENMEDWAGDERTDQDPVGSHGHQASGSTGEYKIDDLRMGTKVDPPETDPNASISPDLGTS</sequence>
<evidence type="ECO:0000313" key="2">
    <source>
        <dbReference type="EMBL" id="GBG66414.1"/>
    </source>
</evidence>
<comment type="caution">
    <text evidence="2">The sequence shown here is derived from an EMBL/GenBank/DDBJ whole genome shotgun (WGS) entry which is preliminary data.</text>
</comment>
<keyword evidence="3" id="KW-1185">Reference proteome</keyword>
<proteinExistence type="predicted"/>
<gene>
    <name evidence="2" type="ORF">CBR_g61458</name>
</gene>
<reference evidence="2 3" key="1">
    <citation type="journal article" date="2018" name="Cell">
        <title>The Chara Genome: Secondary Complexity and Implications for Plant Terrestrialization.</title>
        <authorList>
            <person name="Nishiyama T."/>
            <person name="Sakayama H."/>
            <person name="Vries J.D."/>
            <person name="Buschmann H."/>
            <person name="Saint-Marcoux D."/>
            <person name="Ullrich K.K."/>
            <person name="Haas F.B."/>
            <person name="Vanderstraeten L."/>
            <person name="Becker D."/>
            <person name="Lang D."/>
            <person name="Vosolsobe S."/>
            <person name="Rombauts S."/>
            <person name="Wilhelmsson P.K.I."/>
            <person name="Janitza P."/>
            <person name="Kern R."/>
            <person name="Heyl A."/>
            <person name="Rumpler F."/>
            <person name="Villalobos L.I.A.C."/>
            <person name="Clay J.M."/>
            <person name="Skokan R."/>
            <person name="Toyoda A."/>
            <person name="Suzuki Y."/>
            <person name="Kagoshima H."/>
            <person name="Schijlen E."/>
            <person name="Tajeshwar N."/>
            <person name="Catarino B."/>
            <person name="Hetherington A.J."/>
            <person name="Saltykova A."/>
            <person name="Bonnot C."/>
            <person name="Breuninger H."/>
            <person name="Symeonidi A."/>
            <person name="Radhakrishnan G.V."/>
            <person name="Van Nieuwerburgh F."/>
            <person name="Deforce D."/>
            <person name="Chang C."/>
            <person name="Karol K.G."/>
            <person name="Hedrich R."/>
            <person name="Ulvskov P."/>
            <person name="Glockner G."/>
            <person name="Delwiche C.F."/>
            <person name="Petrasek J."/>
            <person name="Van de Peer Y."/>
            <person name="Friml J."/>
            <person name="Beilby M."/>
            <person name="Dolan L."/>
            <person name="Kohara Y."/>
            <person name="Sugano S."/>
            <person name="Fujiyama A."/>
            <person name="Delaux P.-M."/>
            <person name="Quint M."/>
            <person name="TheiBen G."/>
            <person name="Hagemann M."/>
            <person name="Harholt J."/>
            <person name="Dunand C."/>
            <person name="Zachgo S."/>
            <person name="Langdale J."/>
            <person name="Maumus F."/>
            <person name="Straeten D.V.D."/>
            <person name="Gould S.B."/>
            <person name="Rensing S.A."/>
        </authorList>
    </citation>
    <scope>NUCLEOTIDE SEQUENCE [LARGE SCALE GENOMIC DNA]</scope>
    <source>
        <strain evidence="2 3">S276</strain>
    </source>
</reference>
<evidence type="ECO:0000256" key="1">
    <source>
        <dbReference type="SAM" id="MobiDB-lite"/>
    </source>
</evidence>
<organism evidence="2 3">
    <name type="scientific">Chara braunii</name>
    <name type="common">Braun's stonewort</name>
    <dbReference type="NCBI Taxonomy" id="69332"/>
    <lineage>
        <taxon>Eukaryota</taxon>
        <taxon>Viridiplantae</taxon>
        <taxon>Streptophyta</taxon>
        <taxon>Charophyceae</taxon>
        <taxon>Charales</taxon>
        <taxon>Characeae</taxon>
        <taxon>Chara</taxon>
    </lineage>
</organism>
<feature type="compositionally biased region" description="Polar residues" evidence="1">
    <location>
        <begin position="183"/>
        <end position="194"/>
    </location>
</feature>
<evidence type="ECO:0000313" key="3">
    <source>
        <dbReference type="Proteomes" id="UP000265515"/>
    </source>
</evidence>
<dbReference type="AlphaFoldDB" id="A0A388K8L7"/>
<feature type="region of interest" description="Disordered" evidence="1">
    <location>
        <begin position="141"/>
        <end position="194"/>
    </location>
</feature>
<feature type="compositionally biased region" description="Basic and acidic residues" evidence="1">
    <location>
        <begin position="165"/>
        <end position="178"/>
    </location>
</feature>
<accession>A0A388K8L7</accession>
<dbReference type="EMBL" id="BFEA01000074">
    <property type="protein sequence ID" value="GBG66414.1"/>
    <property type="molecule type" value="Genomic_DNA"/>
</dbReference>